<dbReference type="SUPFAM" id="SSF53474">
    <property type="entry name" value="alpha/beta-Hydrolases"/>
    <property type="match status" value="1"/>
</dbReference>
<dbReference type="AlphaFoldDB" id="A0A1H1EK59"/>
<dbReference type="Gene3D" id="3.40.50.1820">
    <property type="entry name" value="alpha/beta hydrolase"/>
    <property type="match status" value="1"/>
</dbReference>
<dbReference type="STRING" id="995062.SAMN04489718_2558"/>
<dbReference type="EMBL" id="FNKO01000002">
    <property type="protein sequence ID" value="SDQ88556.1"/>
    <property type="molecule type" value="Genomic_DNA"/>
</dbReference>
<evidence type="ECO:0000313" key="2">
    <source>
        <dbReference type="EMBL" id="SDQ88556.1"/>
    </source>
</evidence>
<reference evidence="3" key="1">
    <citation type="submission" date="2016-10" db="EMBL/GenBank/DDBJ databases">
        <authorList>
            <person name="Varghese N."/>
            <person name="Submissions S."/>
        </authorList>
    </citation>
    <scope>NUCLEOTIDE SEQUENCE [LARGE SCALE GENOMIC DNA]</scope>
    <source>
        <strain evidence="3">DSM 45459</strain>
    </source>
</reference>
<keyword evidence="3" id="KW-1185">Reference proteome</keyword>
<gene>
    <name evidence="2" type="ORF">SAMN04489718_2558</name>
</gene>
<dbReference type="InterPro" id="IPR052897">
    <property type="entry name" value="Sec-Metab_Biosynth_Hydrolase"/>
</dbReference>
<proteinExistence type="predicted"/>
<dbReference type="InterPro" id="IPR000073">
    <property type="entry name" value="AB_hydrolase_1"/>
</dbReference>
<dbReference type="Pfam" id="PF12697">
    <property type="entry name" value="Abhydrolase_6"/>
    <property type="match status" value="1"/>
</dbReference>
<feature type="domain" description="AB hydrolase-1" evidence="1">
    <location>
        <begin position="2"/>
        <end position="266"/>
    </location>
</feature>
<dbReference type="InterPro" id="IPR029058">
    <property type="entry name" value="AB_hydrolase_fold"/>
</dbReference>
<sequence>MLVHGAWHSSAQWAHTQRALAELGASSVAVDLPGHGLAAPLPSGYLDGDQPRLDTEPSALAGLSLNECAETILSTLRAVRRHRNVVLVAHSAGGAPASLAAELAPELVDRMVYLSAFCPAGRPRFIDYLDAPEQTDTARGRALSVGDAAALGAIRINPLSRDPEYVEELRLTHYTDTPAEEFDRWRLALSPDLPIAIPSTPVALTRQRWGRIPRTFIRCAADLASTPAMQDLMIAEADSAVPDNPFTVRSMPGGHSPFAARPTELATVLAR</sequence>
<evidence type="ECO:0000259" key="1">
    <source>
        <dbReference type="Pfam" id="PF12697"/>
    </source>
</evidence>
<evidence type="ECO:0000313" key="3">
    <source>
        <dbReference type="Proteomes" id="UP000199301"/>
    </source>
</evidence>
<name>A0A1H1EK59_9ACTN</name>
<organism evidence="2 3">
    <name type="scientific">Actinopolyspora saharensis</name>
    <dbReference type="NCBI Taxonomy" id="995062"/>
    <lineage>
        <taxon>Bacteria</taxon>
        <taxon>Bacillati</taxon>
        <taxon>Actinomycetota</taxon>
        <taxon>Actinomycetes</taxon>
        <taxon>Actinopolysporales</taxon>
        <taxon>Actinopolysporaceae</taxon>
        <taxon>Actinopolyspora</taxon>
    </lineage>
</organism>
<protein>
    <submittedName>
        <fullName evidence="2">Alpha/beta hydrolase family protein</fullName>
    </submittedName>
</protein>
<dbReference type="PANTHER" id="PTHR37017">
    <property type="entry name" value="AB HYDROLASE-1 DOMAIN-CONTAINING PROTEIN-RELATED"/>
    <property type="match status" value="1"/>
</dbReference>
<dbReference type="PANTHER" id="PTHR37017:SF11">
    <property type="entry name" value="ESTERASE_LIPASE_THIOESTERASE DOMAIN-CONTAINING PROTEIN"/>
    <property type="match status" value="1"/>
</dbReference>
<keyword evidence="2" id="KW-0378">Hydrolase</keyword>
<accession>A0A1H1EK59</accession>
<dbReference type="GO" id="GO:0016787">
    <property type="term" value="F:hydrolase activity"/>
    <property type="evidence" value="ECO:0007669"/>
    <property type="project" value="UniProtKB-KW"/>
</dbReference>
<dbReference type="Proteomes" id="UP000199301">
    <property type="component" value="Unassembled WGS sequence"/>
</dbReference>